<dbReference type="EC" id="7.2.2.12" evidence="8"/>
<dbReference type="PRINTS" id="PR00941">
    <property type="entry name" value="CDATPASE"/>
</dbReference>
<dbReference type="PRINTS" id="PR00119">
    <property type="entry name" value="CATATPASE"/>
</dbReference>
<dbReference type="GO" id="GO:0046872">
    <property type="term" value="F:metal ion binding"/>
    <property type="evidence" value="ECO:0007669"/>
    <property type="project" value="UniProtKB-KW"/>
</dbReference>
<dbReference type="GO" id="GO:0016463">
    <property type="term" value="F:P-type zinc transporter activity"/>
    <property type="evidence" value="ECO:0007669"/>
    <property type="project" value="UniProtKB-EC"/>
</dbReference>
<dbReference type="RefSeq" id="WP_155318011.1">
    <property type="nucleotide sequence ID" value="NZ_AP021874.1"/>
</dbReference>
<comment type="similarity">
    <text evidence="2 10">Belongs to the cation transport ATPase (P-type) (TC 3.A.3) family. Type IB subfamily.</text>
</comment>
<dbReference type="Gene3D" id="3.40.50.1000">
    <property type="entry name" value="HAD superfamily/HAD-like"/>
    <property type="match status" value="1"/>
</dbReference>
<dbReference type="FunFam" id="2.70.150.10:FF:000002">
    <property type="entry name" value="Copper-transporting ATPase 1, putative"/>
    <property type="match status" value="1"/>
</dbReference>
<comment type="catalytic activity">
    <reaction evidence="9">
        <text>Zn(2+)(in) + ATP + H2O = Zn(2+)(out) + ADP + phosphate + H(+)</text>
        <dbReference type="Rhea" id="RHEA:20621"/>
        <dbReference type="ChEBI" id="CHEBI:15377"/>
        <dbReference type="ChEBI" id="CHEBI:15378"/>
        <dbReference type="ChEBI" id="CHEBI:29105"/>
        <dbReference type="ChEBI" id="CHEBI:30616"/>
        <dbReference type="ChEBI" id="CHEBI:43474"/>
        <dbReference type="ChEBI" id="CHEBI:456216"/>
        <dbReference type="EC" id="7.2.2.12"/>
    </reaction>
</comment>
<dbReference type="Gene3D" id="2.70.150.10">
    <property type="entry name" value="Calcium-transporting ATPase, cytoplasmic transduction domain A"/>
    <property type="match status" value="1"/>
</dbReference>
<keyword evidence="5" id="KW-1278">Translocase</keyword>
<dbReference type="SFLD" id="SFLDG00002">
    <property type="entry name" value="C1.7:_P-type_atpase_like"/>
    <property type="match status" value="1"/>
</dbReference>
<dbReference type="PANTHER" id="PTHR48085:SF5">
    <property type="entry name" value="CADMIUM_ZINC-TRANSPORTING ATPASE HMA4-RELATED"/>
    <property type="match status" value="1"/>
</dbReference>
<proteinExistence type="inferred from homology"/>
<gene>
    <name evidence="12" type="ORF">DSCA_39580</name>
</gene>
<dbReference type="InterPro" id="IPR008250">
    <property type="entry name" value="ATPase_P-typ_transduc_dom_A_sf"/>
</dbReference>
<evidence type="ECO:0000256" key="5">
    <source>
        <dbReference type="ARBA" id="ARBA00022967"/>
    </source>
</evidence>
<dbReference type="InterPro" id="IPR001757">
    <property type="entry name" value="P_typ_ATPase"/>
</dbReference>
<keyword evidence="13" id="KW-1185">Reference proteome</keyword>
<feature type="transmembrane region" description="Helical" evidence="10">
    <location>
        <begin position="269"/>
        <end position="294"/>
    </location>
</feature>
<dbReference type="AlphaFoldDB" id="A0A5K7YMI9"/>
<sequence>MIGRFSKLGVYHELFRMRDFYLAFAAAIIALLSFVIDYGQASTGIVGNALAIISVAINGFPIIWGAIKGLIDREVNVDELVSLAIIASLIQGEFLTAAVVSFVMTFGGLIEKVTSESARKAIQTLVRIAPETATVLTGEEEKTVPIDTVCVGDHILIKPGERIPVDARILSGVSTVDESAMTGEPLPVEKQTGDVILAGTLNHNGVIQAAVTKVGQDTTLGKVIKLISQAELHRPEAVRLIDRYATWFTPVILGCSVITWIITGDISRAVAVLIVGCPCALILAAPTATVAAIGRAAKAGILVKGGQYLERAASVKAVLFDKTGTLTLGEPRVEDIACTEGIAKEAVLSCAASAEQHCSHPLARAILKAAHYAKVVVSGAENAFQEIGLGVRAMVDGVLVEVGSVSAGDNSAALPSNLQQCIDTSLARGITPLVVYRDQTPVGVLNVTDQVRPLAHSTVNRFNQLGIEAMAILSGDHDKAVQRVADTVGIGQVYSRLKPQDKVGVIKEYQSRKLPVMFVGDGINDAPALAVSQVGVAMGAAGTDVALETADIALTHDNISKLPWLIRLSRRMLSIIRLNIVFGLAFNGVAVVAGGMGWLTPIMAAIVHNVGSVLVVFASASLAFFAENRDA</sequence>
<evidence type="ECO:0000256" key="10">
    <source>
        <dbReference type="RuleBase" id="RU362081"/>
    </source>
</evidence>
<dbReference type="Proteomes" id="UP000427906">
    <property type="component" value="Chromosome"/>
</dbReference>
<evidence type="ECO:0000259" key="11">
    <source>
        <dbReference type="Pfam" id="PF00122"/>
    </source>
</evidence>
<dbReference type="NCBIfam" id="TIGR01525">
    <property type="entry name" value="ATPase-IB_hvy"/>
    <property type="match status" value="1"/>
</dbReference>
<evidence type="ECO:0000256" key="2">
    <source>
        <dbReference type="ARBA" id="ARBA00006024"/>
    </source>
</evidence>
<evidence type="ECO:0000256" key="6">
    <source>
        <dbReference type="ARBA" id="ARBA00022989"/>
    </source>
</evidence>
<keyword evidence="6 10" id="KW-1133">Transmembrane helix</keyword>
<dbReference type="KEGG" id="dalk:DSCA_39580"/>
<dbReference type="SFLD" id="SFLDF00027">
    <property type="entry name" value="p-type_atpase"/>
    <property type="match status" value="1"/>
</dbReference>
<keyword evidence="4 10" id="KW-0479">Metal-binding</keyword>
<dbReference type="InterPro" id="IPR023298">
    <property type="entry name" value="ATPase_P-typ_TM_dom_sf"/>
</dbReference>
<dbReference type="InterPro" id="IPR044492">
    <property type="entry name" value="P_typ_ATPase_HD_dom"/>
</dbReference>
<evidence type="ECO:0000313" key="13">
    <source>
        <dbReference type="Proteomes" id="UP000427906"/>
    </source>
</evidence>
<dbReference type="SFLD" id="SFLDS00003">
    <property type="entry name" value="Haloacid_Dehalogenase"/>
    <property type="match status" value="1"/>
</dbReference>
<evidence type="ECO:0000313" key="12">
    <source>
        <dbReference type="EMBL" id="BBO70028.1"/>
    </source>
</evidence>
<feature type="transmembrane region" description="Helical" evidence="10">
    <location>
        <begin position="45"/>
        <end position="64"/>
    </location>
</feature>
<dbReference type="InterPro" id="IPR023214">
    <property type="entry name" value="HAD_sf"/>
</dbReference>
<keyword evidence="10" id="KW-0067">ATP-binding</keyword>
<feature type="transmembrane region" description="Helical" evidence="10">
    <location>
        <begin position="84"/>
        <end position="110"/>
    </location>
</feature>
<reference evidence="12 13" key="1">
    <citation type="submission" date="2019-11" db="EMBL/GenBank/DDBJ databases">
        <title>Comparative genomics of hydrocarbon-degrading Desulfosarcina strains.</title>
        <authorList>
            <person name="Watanabe M."/>
            <person name="Kojima H."/>
            <person name="Fukui M."/>
        </authorList>
    </citation>
    <scope>NUCLEOTIDE SEQUENCE [LARGE SCALE GENOMIC DNA]</scope>
    <source>
        <strain evidence="12 13">PL12</strain>
    </source>
</reference>
<dbReference type="Gene3D" id="3.40.1110.10">
    <property type="entry name" value="Calcium-transporting ATPase, cytoplasmic domain N"/>
    <property type="match status" value="1"/>
</dbReference>
<dbReference type="NCBIfam" id="TIGR01511">
    <property type="entry name" value="ATPase-IB1_Cu"/>
    <property type="match status" value="1"/>
</dbReference>
<dbReference type="InterPro" id="IPR018303">
    <property type="entry name" value="ATPase_P-typ_P_site"/>
</dbReference>
<dbReference type="InterPro" id="IPR023299">
    <property type="entry name" value="ATPase_P-typ_cyto_dom_N"/>
</dbReference>
<dbReference type="SUPFAM" id="SSF56784">
    <property type="entry name" value="HAD-like"/>
    <property type="match status" value="1"/>
</dbReference>
<dbReference type="SUPFAM" id="SSF81665">
    <property type="entry name" value="Calcium ATPase, transmembrane domain M"/>
    <property type="match status" value="1"/>
</dbReference>
<dbReference type="GO" id="GO:0016887">
    <property type="term" value="F:ATP hydrolysis activity"/>
    <property type="evidence" value="ECO:0007669"/>
    <property type="project" value="InterPro"/>
</dbReference>
<evidence type="ECO:0000256" key="3">
    <source>
        <dbReference type="ARBA" id="ARBA00022692"/>
    </source>
</evidence>
<dbReference type="NCBIfam" id="TIGR01494">
    <property type="entry name" value="ATPase_P-type"/>
    <property type="match status" value="1"/>
</dbReference>
<feature type="transmembrane region" description="Helical" evidence="10">
    <location>
        <begin position="575"/>
        <end position="599"/>
    </location>
</feature>
<feature type="domain" description="P-type ATPase A" evidence="11">
    <location>
        <begin position="128"/>
        <end position="227"/>
    </location>
</feature>
<name>A0A5K7YMI9_9BACT</name>
<dbReference type="GO" id="GO:0005524">
    <property type="term" value="F:ATP binding"/>
    <property type="evidence" value="ECO:0007669"/>
    <property type="project" value="UniProtKB-UniRule"/>
</dbReference>
<comment type="subcellular location">
    <subcellularLocation>
        <location evidence="10">Cell membrane</location>
    </subcellularLocation>
    <subcellularLocation>
        <location evidence="1">Membrane</location>
    </subcellularLocation>
</comment>
<keyword evidence="10" id="KW-1003">Cell membrane</keyword>
<dbReference type="Pfam" id="PF00702">
    <property type="entry name" value="Hydrolase"/>
    <property type="match status" value="1"/>
</dbReference>
<dbReference type="InterPro" id="IPR059000">
    <property type="entry name" value="ATPase_P-type_domA"/>
</dbReference>
<dbReference type="GO" id="GO:0005886">
    <property type="term" value="C:plasma membrane"/>
    <property type="evidence" value="ECO:0007669"/>
    <property type="project" value="UniProtKB-SubCell"/>
</dbReference>
<evidence type="ECO:0000256" key="7">
    <source>
        <dbReference type="ARBA" id="ARBA00023136"/>
    </source>
</evidence>
<dbReference type="CDD" id="cd02079">
    <property type="entry name" value="P-type_ATPase_HM"/>
    <property type="match status" value="1"/>
</dbReference>
<keyword evidence="7 10" id="KW-0472">Membrane</keyword>
<protein>
    <recommendedName>
        <fullName evidence="8">P-type Zn(2+) transporter</fullName>
        <ecNumber evidence="8">7.2.2.12</ecNumber>
    </recommendedName>
</protein>
<dbReference type="InterPro" id="IPR051014">
    <property type="entry name" value="Cation_Transport_ATPase_IB"/>
</dbReference>
<feature type="transmembrane region" description="Helical" evidence="10">
    <location>
        <begin position="605"/>
        <end position="626"/>
    </location>
</feature>
<organism evidence="12 13">
    <name type="scientific">Desulfosarcina alkanivorans</name>
    <dbReference type="NCBI Taxonomy" id="571177"/>
    <lineage>
        <taxon>Bacteria</taxon>
        <taxon>Pseudomonadati</taxon>
        <taxon>Thermodesulfobacteriota</taxon>
        <taxon>Desulfobacteria</taxon>
        <taxon>Desulfobacterales</taxon>
        <taxon>Desulfosarcinaceae</taxon>
        <taxon>Desulfosarcina</taxon>
    </lineage>
</organism>
<accession>A0A5K7YMI9</accession>
<dbReference type="EMBL" id="AP021874">
    <property type="protein sequence ID" value="BBO70028.1"/>
    <property type="molecule type" value="Genomic_DNA"/>
</dbReference>
<evidence type="ECO:0000256" key="1">
    <source>
        <dbReference type="ARBA" id="ARBA00004370"/>
    </source>
</evidence>
<dbReference type="PANTHER" id="PTHR48085">
    <property type="entry name" value="CADMIUM/ZINC-TRANSPORTING ATPASE HMA2-RELATED"/>
    <property type="match status" value="1"/>
</dbReference>
<feature type="transmembrane region" description="Helical" evidence="10">
    <location>
        <begin position="20"/>
        <end position="38"/>
    </location>
</feature>
<dbReference type="SUPFAM" id="SSF81653">
    <property type="entry name" value="Calcium ATPase, transduction domain A"/>
    <property type="match status" value="1"/>
</dbReference>
<evidence type="ECO:0000256" key="8">
    <source>
        <dbReference type="ARBA" id="ARBA00039097"/>
    </source>
</evidence>
<dbReference type="OrthoDB" id="5496529at2"/>
<keyword evidence="3 10" id="KW-0812">Transmembrane</keyword>
<dbReference type="InterPro" id="IPR036412">
    <property type="entry name" value="HAD-like_sf"/>
</dbReference>
<dbReference type="SUPFAM" id="SSF81660">
    <property type="entry name" value="Metal cation-transporting ATPase, ATP-binding domain N"/>
    <property type="match status" value="1"/>
</dbReference>
<dbReference type="InterPro" id="IPR027256">
    <property type="entry name" value="P-typ_ATPase_IB"/>
</dbReference>
<dbReference type="Pfam" id="PF00122">
    <property type="entry name" value="E1-E2_ATPase"/>
    <property type="match status" value="1"/>
</dbReference>
<evidence type="ECO:0000256" key="9">
    <source>
        <dbReference type="ARBA" id="ARBA00047308"/>
    </source>
</evidence>
<feature type="transmembrane region" description="Helical" evidence="10">
    <location>
        <begin position="244"/>
        <end position="263"/>
    </location>
</feature>
<dbReference type="PROSITE" id="PS00154">
    <property type="entry name" value="ATPASE_E1_E2"/>
    <property type="match status" value="1"/>
</dbReference>
<keyword evidence="10" id="KW-0547">Nucleotide-binding</keyword>
<evidence type="ECO:0000256" key="4">
    <source>
        <dbReference type="ARBA" id="ARBA00022723"/>
    </source>
</evidence>